<keyword evidence="1" id="KW-0472">Membrane</keyword>
<evidence type="ECO:0000256" key="1">
    <source>
        <dbReference type="SAM" id="Phobius"/>
    </source>
</evidence>
<protein>
    <submittedName>
        <fullName evidence="2">Uncharacterized protein</fullName>
    </submittedName>
</protein>
<organism evidence="2 3">
    <name type="scientific">Calidithermus roseus</name>
    <dbReference type="NCBI Taxonomy" id="1644118"/>
    <lineage>
        <taxon>Bacteria</taxon>
        <taxon>Thermotogati</taxon>
        <taxon>Deinococcota</taxon>
        <taxon>Deinococci</taxon>
        <taxon>Thermales</taxon>
        <taxon>Thermaceae</taxon>
        <taxon>Calidithermus</taxon>
    </lineage>
</organism>
<evidence type="ECO:0000313" key="3">
    <source>
        <dbReference type="Proteomes" id="UP000265341"/>
    </source>
</evidence>
<reference evidence="2 3" key="1">
    <citation type="submission" date="2018-08" db="EMBL/GenBank/DDBJ databases">
        <title>Meiothermus roseus NBRC 110900 genome sequencing project.</title>
        <authorList>
            <person name="Da Costa M.S."/>
            <person name="Albuquerque L."/>
            <person name="Raposo P."/>
            <person name="Froufe H.J.C."/>
            <person name="Barroso C.S."/>
            <person name="Egas C."/>
        </authorList>
    </citation>
    <scope>NUCLEOTIDE SEQUENCE [LARGE SCALE GENOMIC DNA]</scope>
    <source>
        <strain evidence="2 3">NBRC 110900</strain>
    </source>
</reference>
<feature type="transmembrane region" description="Helical" evidence="1">
    <location>
        <begin position="117"/>
        <end position="135"/>
    </location>
</feature>
<sequence length="345" mass="40058">MVIQQTILRPYPPSWVDWLYDWIERKPVPFGLLYVAMGLWFFTAETLVKWWDGSYPVGTINLFHFINSSMFAIGLGLVHYLRKSARATFVHFRPFLPMNDQDSDIECYKLTTARSHWALLASLLGVSWALLQHHTAPAKETSLMFTSLPASVIDMIILLVFWWTLGGLIYWLIHYLRASEKMHRKSNADLMRPQALYVFSRLNLRIVIGVTFINYAWLYFAPRQSLQYSDYLTCLVAELVVLAAFIWPAWGIHGVLLKEKRRLQDEAHSKIERLVTQLYVEIDMGSYQQMDGVFKGLVALQTETALLERSSTWPWPVETPRLLATAIFVPILLWVAQRLLERFGI</sequence>
<comment type="caution">
    <text evidence="2">The sequence shown here is derived from an EMBL/GenBank/DDBJ whole genome shotgun (WGS) entry which is preliminary data.</text>
</comment>
<accession>A0A399F1B6</accession>
<keyword evidence="1" id="KW-1133">Transmembrane helix</keyword>
<keyword evidence="3" id="KW-1185">Reference proteome</keyword>
<dbReference type="EMBL" id="QWLA01000001">
    <property type="protein sequence ID" value="RIH89853.1"/>
    <property type="molecule type" value="Genomic_DNA"/>
</dbReference>
<proteinExistence type="predicted"/>
<gene>
    <name evidence="2" type="ORF">Mrose_00078</name>
</gene>
<name>A0A399F1B6_9DEIN</name>
<dbReference type="RefSeq" id="WP_182482610.1">
    <property type="nucleotide sequence ID" value="NZ_QWLA01000001.1"/>
</dbReference>
<feature type="transmembrane region" description="Helical" evidence="1">
    <location>
        <begin position="63"/>
        <end position="81"/>
    </location>
</feature>
<keyword evidence="1" id="KW-0812">Transmembrane</keyword>
<dbReference type="Proteomes" id="UP000265341">
    <property type="component" value="Unassembled WGS sequence"/>
</dbReference>
<evidence type="ECO:0000313" key="2">
    <source>
        <dbReference type="EMBL" id="RIH89853.1"/>
    </source>
</evidence>
<feature type="transmembrane region" description="Helical" evidence="1">
    <location>
        <begin position="196"/>
        <end position="218"/>
    </location>
</feature>
<feature type="transmembrane region" description="Helical" evidence="1">
    <location>
        <begin position="32"/>
        <end position="51"/>
    </location>
</feature>
<feature type="transmembrane region" description="Helical" evidence="1">
    <location>
        <begin position="155"/>
        <end position="176"/>
    </location>
</feature>
<feature type="transmembrane region" description="Helical" evidence="1">
    <location>
        <begin position="230"/>
        <end position="252"/>
    </location>
</feature>
<dbReference type="AlphaFoldDB" id="A0A399F1B6"/>